<organism evidence="1 2">
    <name type="scientific">Paludifilum halophilum</name>
    <dbReference type="NCBI Taxonomy" id="1642702"/>
    <lineage>
        <taxon>Bacteria</taxon>
        <taxon>Bacillati</taxon>
        <taxon>Bacillota</taxon>
        <taxon>Bacilli</taxon>
        <taxon>Bacillales</taxon>
        <taxon>Thermoactinomycetaceae</taxon>
        <taxon>Paludifilum</taxon>
    </lineage>
</organism>
<reference evidence="1 2" key="1">
    <citation type="submission" date="2017-07" db="EMBL/GenBank/DDBJ databases">
        <title>The genome sequence of Paludifilum halophilum highlights mechanisms for microbial adaptation to high salt environemnts.</title>
        <authorList>
            <person name="Belbahri L."/>
        </authorList>
    </citation>
    <scope>NUCLEOTIDE SEQUENCE [LARGE SCALE GENOMIC DNA]</scope>
    <source>
        <strain evidence="1 2">DSM 102817</strain>
    </source>
</reference>
<keyword evidence="2" id="KW-1185">Reference proteome</keyword>
<name>A0A235B239_9BACL</name>
<sequence length="155" mass="17294">MPLKELEKLKELAEKHATEDTEPVAEPEPVSNADVIALYKLHPTLVKMAKAYTAGATLELSEKQVEAFEAYKDKAHRIYLAEITGRVGRYAFHAMAALSSLLALDKTIKNGEEVEEDANGWTRELRVSSFAEHVTAMVNDHGIKLYIEARKGKQN</sequence>
<accession>A0A235B239</accession>
<proteinExistence type="predicted"/>
<dbReference type="EMBL" id="NOWF01000014">
    <property type="protein sequence ID" value="OYD06291.1"/>
    <property type="molecule type" value="Genomic_DNA"/>
</dbReference>
<protein>
    <submittedName>
        <fullName evidence="1">Uncharacterized protein</fullName>
    </submittedName>
</protein>
<dbReference type="RefSeq" id="WP_094265843.1">
    <property type="nucleotide sequence ID" value="NZ_NOWF01000014.1"/>
</dbReference>
<gene>
    <name evidence="1" type="ORF">CHM34_17150</name>
</gene>
<evidence type="ECO:0000313" key="1">
    <source>
        <dbReference type="EMBL" id="OYD06291.1"/>
    </source>
</evidence>
<evidence type="ECO:0000313" key="2">
    <source>
        <dbReference type="Proteomes" id="UP000215459"/>
    </source>
</evidence>
<comment type="caution">
    <text evidence="1">The sequence shown here is derived from an EMBL/GenBank/DDBJ whole genome shotgun (WGS) entry which is preliminary data.</text>
</comment>
<dbReference type="AlphaFoldDB" id="A0A235B239"/>
<dbReference type="Proteomes" id="UP000215459">
    <property type="component" value="Unassembled WGS sequence"/>
</dbReference>